<organism evidence="2 3">
    <name type="scientific">Phytophthora megakarya</name>
    <dbReference type="NCBI Taxonomy" id="4795"/>
    <lineage>
        <taxon>Eukaryota</taxon>
        <taxon>Sar</taxon>
        <taxon>Stramenopiles</taxon>
        <taxon>Oomycota</taxon>
        <taxon>Peronosporomycetes</taxon>
        <taxon>Peronosporales</taxon>
        <taxon>Peronosporaceae</taxon>
        <taxon>Phytophthora</taxon>
    </lineage>
</organism>
<keyword evidence="3" id="KW-1185">Reference proteome</keyword>
<evidence type="ECO:0000256" key="1">
    <source>
        <dbReference type="SAM" id="MobiDB-lite"/>
    </source>
</evidence>
<reference evidence="3" key="1">
    <citation type="submission" date="2017-03" db="EMBL/GenBank/DDBJ databases">
        <title>Phytopthora megakarya and P. palmivora, two closely related causual agents of cacao black pod achieved similar genome size and gene model numbers by different mechanisms.</title>
        <authorList>
            <person name="Ali S."/>
            <person name="Shao J."/>
            <person name="Larry D.J."/>
            <person name="Kronmiller B."/>
            <person name="Shen D."/>
            <person name="Strem M.D."/>
            <person name="Melnick R.L."/>
            <person name="Guiltinan M.J."/>
            <person name="Tyler B.M."/>
            <person name="Meinhardt L.W."/>
            <person name="Bailey B.A."/>
        </authorList>
    </citation>
    <scope>NUCLEOTIDE SEQUENCE [LARGE SCALE GENOMIC DNA]</scope>
    <source>
        <strain evidence="3">zdho120</strain>
    </source>
</reference>
<accession>A0A225UY45</accession>
<dbReference type="AlphaFoldDB" id="A0A225UY45"/>
<sequence length="118" mass="12721">MDTYIAVKAEANPEGIYLLSPDDEADHISEYRGTSAAASSEPNSSGRIESSSGSARSHDTACVGKVDDSTVQFTNAQSAKKTCKGRYRKNSDLPEKATSAFEIQSHPVEPCVKRPRRA</sequence>
<dbReference type="EMBL" id="NBNE01010138">
    <property type="protein sequence ID" value="OWY97717.1"/>
    <property type="molecule type" value="Genomic_DNA"/>
</dbReference>
<protein>
    <submittedName>
        <fullName evidence="2">Uncharacterized protein</fullName>
    </submittedName>
</protein>
<dbReference type="Proteomes" id="UP000198211">
    <property type="component" value="Unassembled WGS sequence"/>
</dbReference>
<evidence type="ECO:0000313" key="3">
    <source>
        <dbReference type="Proteomes" id="UP000198211"/>
    </source>
</evidence>
<gene>
    <name evidence="2" type="ORF">PHMEG_00031687</name>
</gene>
<proteinExistence type="predicted"/>
<feature type="compositionally biased region" description="Low complexity" evidence="1">
    <location>
        <begin position="39"/>
        <end position="55"/>
    </location>
</feature>
<dbReference type="OrthoDB" id="127172at2759"/>
<feature type="region of interest" description="Disordered" evidence="1">
    <location>
        <begin position="18"/>
        <end position="60"/>
    </location>
</feature>
<name>A0A225UY45_9STRA</name>
<comment type="caution">
    <text evidence="2">The sequence shown here is derived from an EMBL/GenBank/DDBJ whole genome shotgun (WGS) entry which is preliminary data.</text>
</comment>
<evidence type="ECO:0000313" key="2">
    <source>
        <dbReference type="EMBL" id="OWY97717.1"/>
    </source>
</evidence>
<feature type="region of interest" description="Disordered" evidence="1">
    <location>
        <begin position="77"/>
        <end position="118"/>
    </location>
</feature>